<name>A0A3D9L4B8_MARFU</name>
<dbReference type="SUPFAM" id="SSF55811">
    <property type="entry name" value="Nudix"/>
    <property type="match status" value="1"/>
</dbReference>
<comment type="cofactor">
    <cofactor evidence="1">
        <name>Mg(2+)</name>
        <dbReference type="ChEBI" id="CHEBI:18420"/>
    </cofactor>
</comment>
<dbReference type="Pfam" id="PF12535">
    <property type="entry name" value="Nudix_N"/>
    <property type="match status" value="1"/>
</dbReference>
<gene>
    <name evidence="4" type="ORF">C7460_10543</name>
</gene>
<keyword evidence="2" id="KW-0378">Hydrolase</keyword>
<evidence type="ECO:0000256" key="2">
    <source>
        <dbReference type="ARBA" id="ARBA00022801"/>
    </source>
</evidence>
<dbReference type="PANTHER" id="PTHR43046:SF16">
    <property type="entry name" value="ADP-RIBOSE PYROPHOSPHATASE YJHB-RELATED"/>
    <property type="match status" value="1"/>
</dbReference>
<evidence type="ECO:0000256" key="1">
    <source>
        <dbReference type="ARBA" id="ARBA00001946"/>
    </source>
</evidence>
<dbReference type="Gene3D" id="6.10.250.1120">
    <property type="match status" value="1"/>
</dbReference>
<dbReference type="EMBL" id="QREG01000005">
    <property type="protein sequence ID" value="REE00422.1"/>
    <property type="molecule type" value="Genomic_DNA"/>
</dbReference>
<reference evidence="4 5" key="1">
    <citation type="submission" date="2018-07" db="EMBL/GenBank/DDBJ databases">
        <title>Genomic Encyclopedia of Type Strains, Phase IV (KMG-IV): sequencing the most valuable type-strain genomes for metagenomic binning, comparative biology and taxonomic classification.</title>
        <authorList>
            <person name="Goeker M."/>
        </authorList>
    </citation>
    <scope>NUCLEOTIDE SEQUENCE [LARGE SCALE GENOMIC DNA]</scope>
    <source>
        <strain evidence="4 5">DSM 4134</strain>
    </source>
</reference>
<dbReference type="Pfam" id="PF00293">
    <property type="entry name" value="NUDIX"/>
    <property type="match status" value="1"/>
</dbReference>
<keyword evidence="5" id="KW-1185">Reference proteome</keyword>
<sequence>MDSKEVLEFLKRVQAMAKTGLSYTENPYDVERYEELRDTSNALLAKWSESDEKEVRFFFDQLDTYPTPKIDVRGLVMQEGKVLMIREKVDGKWAMPGGWCDIGYTPSENIRKEIFEESGLEVKVSRLLSVWDKKMHDHPPEAAYVYKLSFLCEITGGALVPGHETLGADFFDVDDLPELSLPRNTEDQVRRLVELANKEGLDFD</sequence>
<evidence type="ECO:0000313" key="5">
    <source>
        <dbReference type="Proteomes" id="UP000256779"/>
    </source>
</evidence>
<dbReference type="AlphaFoldDB" id="A0A3D9L4B8"/>
<evidence type="ECO:0000259" key="3">
    <source>
        <dbReference type="PROSITE" id="PS51462"/>
    </source>
</evidence>
<dbReference type="InterPro" id="IPR015797">
    <property type="entry name" value="NUDIX_hydrolase-like_dom_sf"/>
</dbReference>
<proteinExistence type="predicted"/>
<dbReference type="InterPro" id="IPR000086">
    <property type="entry name" value="NUDIX_hydrolase_dom"/>
</dbReference>
<dbReference type="PANTHER" id="PTHR43046">
    <property type="entry name" value="GDP-MANNOSE MANNOSYL HYDROLASE"/>
    <property type="match status" value="1"/>
</dbReference>
<organism evidence="4 5">
    <name type="scientific">Marinoscillum furvescens DSM 4134</name>
    <dbReference type="NCBI Taxonomy" id="1122208"/>
    <lineage>
        <taxon>Bacteria</taxon>
        <taxon>Pseudomonadati</taxon>
        <taxon>Bacteroidota</taxon>
        <taxon>Cytophagia</taxon>
        <taxon>Cytophagales</taxon>
        <taxon>Reichenbachiellaceae</taxon>
        <taxon>Marinoscillum</taxon>
    </lineage>
</organism>
<dbReference type="PROSITE" id="PS51462">
    <property type="entry name" value="NUDIX"/>
    <property type="match status" value="1"/>
</dbReference>
<protein>
    <submittedName>
        <fullName evidence="4">ADP-ribose pyrophosphatase YjhB (NUDIX family)</fullName>
    </submittedName>
</protein>
<evidence type="ECO:0000313" key="4">
    <source>
        <dbReference type="EMBL" id="REE00422.1"/>
    </source>
</evidence>
<dbReference type="OrthoDB" id="9804442at2"/>
<dbReference type="InterPro" id="IPR059176">
    <property type="entry name" value="UDP-X_N"/>
</dbReference>
<dbReference type="GO" id="GO:0016787">
    <property type="term" value="F:hydrolase activity"/>
    <property type="evidence" value="ECO:0007669"/>
    <property type="project" value="UniProtKB-KW"/>
</dbReference>
<dbReference type="Proteomes" id="UP000256779">
    <property type="component" value="Unassembled WGS sequence"/>
</dbReference>
<accession>A0A3D9L4B8</accession>
<feature type="domain" description="Nudix hydrolase" evidence="3">
    <location>
        <begin position="67"/>
        <end position="195"/>
    </location>
</feature>
<dbReference type="CDD" id="cd04672">
    <property type="entry name" value="NUDIX_CDP-Chase_like"/>
    <property type="match status" value="1"/>
</dbReference>
<dbReference type="Gene3D" id="3.90.79.10">
    <property type="entry name" value="Nucleoside Triphosphate Pyrophosphohydrolase"/>
    <property type="match status" value="1"/>
</dbReference>
<dbReference type="RefSeq" id="WP_115867429.1">
    <property type="nucleotide sequence ID" value="NZ_QREG01000005.1"/>
</dbReference>
<comment type="caution">
    <text evidence="4">The sequence shown here is derived from an EMBL/GenBank/DDBJ whole genome shotgun (WGS) entry which is preliminary data.</text>
</comment>